<evidence type="ECO:0000313" key="2">
    <source>
        <dbReference type="Proteomes" id="UP000075901"/>
    </source>
</evidence>
<dbReference type="EnsemblMetazoa" id="AMAM007450-RA">
    <property type="protein sequence ID" value="AMAM007450-PA"/>
    <property type="gene ID" value="AMAM007450"/>
</dbReference>
<protein>
    <submittedName>
        <fullName evidence="1">Uncharacterized protein</fullName>
    </submittedName>
</protein>
<name>A0A182SIG2_9DIPT</name>
<keyword evidence="2" id="KW-1185">Reference proteome</keyword>
<dbReference type="VEuPathDB" id="VectorBase:AMAM007450"/>
<accession>A0A182SIG2</accession>
<dbReference type="AlphaFoldDB" id="A0A182SIG2"/>
<sequence>MPHRPEVYNFWPELTFAWPDADGRLGEAMKEYTKQLLTKRSLSYWKKFMLMLNDLLELPEQTESIVLQVELALCWMCYFFAGNTLIEHSNLFWPRLVASVEEFDQLLGNVGRKLLPDGDGEAVSSLYGAFLNVVYYYGNYRLMVLYYRPDSIEENDYKKLHAYLNDSEWRSVEERVPEKYVPLLNRVLLQKLRLFYFDEQNQPTEEDQQEDTFNHEARQKIISQILNDKTGEHVRPLLLDRSTNVWFMGLLDKQQQRTVANWLLNRVYCPLEEIKYILSEITSKHELLEVFLVETYKRTANLLVRSEDASILRGLNFEQLLEQDAANSVPKLKQLLEQSINNLVDDRIVLNASTVNGLEHLLDVLDEIRIDLYEQGKKSILVAVHLLLLAKLNACLPEKIAERFKNQLIKFILLGTATNMSKFVTVETLFELFGLSPVVISLLQQLLDHLTEEKFDELKCILANFSFENDAHFELLLLIYNLEQRHKSRNRKTTVPAEARKAFLGELVTAVDGYLLQKEAKKLRRHDTVGFNHALKGCLTSIRHKAEAQEELSEDLQKHFL</sequence>
<proteinExistence type="predicted"/>
<organism evidence="1 2">
    <name type="scientific">Anopheles maculatus</name>
    <dbReference type="NCBI Taxonomy" id="74869"/>
    <lineage>
        <taxon>Eukaryota</taxon>
        <taxon>Metazoa</taxon>
        <taxon>Ecdysozoa</taxon>
        <taxon>Arthropoda</taxon>
        <taxon>Hexapoda</taxon>
        <taxon>Insecta</taxon>
        <taxon>Pterygota</taxon>
        <taxon>Neoptera</taxon>
        <taxon>Endopterygota</taxon>
        <taxon>Diptera</taxon>
        <taxon>Nematocera</taxon>
        <taxon>Culicoidea</taxon>
        <taxon>Culicidae</taxon>
        <taxon>Anophelinae</taxon>
        <taxon>Anopheles</taxon>
        <taxon>Anopheles maculatus group</taxon>
    </lineage>
</organism>
<reference evidence="1" key="2">
    <citation type="submission" date="2020-05" db="UniProtKB">
        <authorList>
            <consortium name="EnsemblMetazoa"/>
        </authorList>
    </citation>
    <scope>IDENTIFICATION</scope>
    <source>
        <strain evidence="1">maculatus3</strain>
    </source>
</reference>
<evidence type="ECO:0000313" key="1">
    <source>
        <dbReference type="EnsemblMetazoa" id="AMAM007450-PA"/>
    </source>
</evidence>
<dbReference type="Proteomes" id="UP000075901">
    <property type="component" value="Unassembled WGS sequence"/>
</dbReference>
<reference evidence="2" key="1">
    <citation type="submission" date="2013-09" db="EMBL/GenBank/DDBJ databases">
        <title>The Genome Sequence of Anopheles maculatus species B.</title>
        <authorList>
            <consortium name="The Broad Institute Genomics Platform"/>
            <person name="Neafsey D.E."/>
            <person name="Besansky N."/>
            <person name="Howell P."/>
            <person name="Walton C."/>
            <person name="Young S.K."/>
            <person name="Zeng Q."/>
            <person name="Gargeya S."/>
            <person name="Fitzgerald M."/>
            <person name="Haas B."/>
            <person name="Abouelleil A."/>
            <person name="Allen A.W."/>
            <person name="Alvarado L."/>
            <person name="Arachchi H.M."/>
            <person name="Berlin A.M."/>
            <person name="Chapman S.B."/>
            <person name="Gainer-Dewar J."/>
            <person name="Goldberg J."/>
            <person name="Griggs A."/>
            <person name="Gujja S."/>
            <person name="Hansen M."/>
            <person name="Howarth C."/>
            <person name="Imamovic A."/>
            <person name="Ireland A."/>
            <person name="Larimer J."/>
            <person name="McCowan C."/>
            <person name="Murphy C."/>
            <person name="Pearson M."/>
            <person name="Poon T.W."/>
            <person name="Priest M."/>
            <person name="Roberts A."/>
            <person name="Saif S."/>
            <person name="Shea T."/>
            <person name="Sisk P."/>
            <person name="Sykes S."/>
            <person name="Wortman J."/>
            <person name="Nusbaum C."/>
            <person name="Birren B."/>
        </authorList>
    </citation>
    <scope>NUCLEOTIDE SEQUENCE [LARGE SCALE GENOMIC DNA]</scope>
    <source>
        <strain evidence="2">maculatus3</strain>
    </source>
</reference>